<dbReference type="Pfam" id="PF00383">
    <property type="entry name" value="dCMP_cyt_deam_1"/>
    <property type="match status" value="1"/>
</dbReference>
<dbReference type="EMBL" id="CAJNOC010001227">
    <property type="protein sequence ID" value="CAF0846603.1"/>
    <property type="molecule type" value="Genomic_DNA"/>
</dbReference>
<keyword evidence="1" id="KW-0819">tRNA processing</keyword>
<dbReference type="SUPFAM" id="SSF53927">
    <property type="entry name" value="Cytidine deaminase-like"/>
    <property type="match status" value="1"/>
</dbReference>
<evidence type="ECO:0000256" key="2">
    <source>
        <dbReference type="ARBA" id="ARBA00038160"/>
    </source>
</evidence>
<dbReference type="PANTHER" id="PTHR11079:SF156">
    <property type="entry name" value="INACTIVE TRNA-SPECIFIC ADENOSINE DEAMINASE-LIKE PROTEIN 3-RELATED"/>
    <property type="match status" value="1"/>
</dbReference>
<sequence length="342" mass="40541">MSSVCKKIKLSETIKWKPILADEYLNTNFQLKKFVIADIKEPQKISKIVHKLQESYPNYHTKFKRIRKLDQDKKFQIILCEKESFSGLSSELEEILCNMTDKDLPVDDILTRKQFEIVSKKYWPINFHLNKHIESLLDNSFMKNESEMLKHDFYIRLILDLTKFKKSNSGVLIVDPRSDILIASGIDQRNSHPLSHSVINAIDNVSKRHIKELKNSDEHYQDHIEEYINSKYKDSQTQSLEFRNFIKKINEKDYLCTNYVAYMTHEPCSMCAMALIHSRINKVYFIFNTKFGYLNTKCKLHCHANLNHNYEVYQAVDFESDSQCKFYFLNEDTRHPELLIKN</sequence>
<dbReference type="AlphaFoldDB" id="A0A813W3M5"/>
<name>A0A813W3M5_9BILA</name>
<keyword evidence="5" id="KW-1185">Reference proteome</keyword>
<evidence type="ECO:0000256" key="1">
    <source>
        <dbReference type="ARBA" id="ARBA00022694"/>
    </source>
</evidence>
<comment type="similarity">
    <text evidence="2">Belongs to the cytidine and deoxycytidylate deaminase family. ADAT3 subfamily.</text>
</comment>
<organism evidence="4 5">
    <name type="scientific">Brachionus calyciflorus</name>
    <dbReference type="NCBI Taxonomy" id="104777"/>
    <lineage>
        <taxon>Eukaryota</taxon>
        <taxon>Metazoa</taxon>
        <taxon>Spiralia</taxon>
        <taxon>Gnathifera</taxon>
        <taxon>Rotifera</taxon>
        <taxon>Eurotatoria</taxon>
        <taxon>Monogononta</taxon>
        <taxon>Pseudotrocha</taxon>
        <taxon>Ploima</taxon>
        <taxon>Brachionidae</taxon>
        <taxon>Brachionus</taxon>
    </lineage>
</organism>
<dbReference type="InterPro" id="IPR016193">
    <property type="entry name" value="Cytidine_deaminase-like"/>
</dbReference>
<evidence type="ECO:0000259" key="3">
    <source>
        <dbReference type="Pfam" id="PF00383"/>
    </source>
</evidence>
<dbReference type="CDD" id="cd01285">
    <property type="entry name" value="nucleoside_deaminase"/>
    <property type="match status" value="1"/>
</dbReference>
<dbReference type="InterPro" id="IPR002125">
    <property type="entry name" value="CMP_dCMP_dom"/>
</dbReference>
<evidence type="ECO:0000313" key="5">
    <source>
        <dbReference type="Proteomes" id="UP000663879"/>
    </source>
</evidence>
<dbReference type="GO" id="GO:0005634">
    <property type="term" value="C:nucleus"/>
    <property type="evidence" value="ECO:0007669"/>
    <property type="project" value="TreeGrafter"/>
</dbReference>
<dbReference type="GO" id="GO:0052717">
    <property type="term" value="F:tRNA-specific adenosine-34 deaminase activity"/>
    <property type="evidence" value="ECO:0007669"/>
    <property type="project" value="TreeGrafter"/>
</dbReference>
<dbReference type="OrthoDB" id="3180714at2759"/>
<dbReference type="PANTHER" id="PTHR11079">
    <property type="entry name" value="CYTOSINE DEAMINASE FAMILY MEMBER"/>
    <property type="match status" value="1"/>
</dbReference>
<accession>A0A813W3M5</accession>
<dbReference type="Gene3D" id="3.40.140.10">
    <property type="entry name" value="Cytidine Deaminase, domain 2"/>
    <property type="match status" value="1"/>
</dbReference>
<comment type="caution">
    <text evidence="4">The sequence shown here is derived from an EMBL/GenBank/DDBJ whole genome shotgun (WGS) entry which is preliminary data.</text>
</comment>
<dbReference type="Proteomes" id="UP000663879">
    <property type="component" value="Unassembled WGS sequence"/>
</dbReference>
<protein>
    <recommendedName>
        <fullName evidence="3">CMP/dCMP-type deaminase domain-containing protein</fullName>
    </recommendedName>
</protein>
<dbReference type="GO" id="GO:0005737">
    <property type="term" value="C:cytoplasm"/>
    <property type="evidence" value="ECO:0007669"/>
    <property type="project" value="TreeGrafter"/>
</dbReference>
<proteinExistence type="inferred from homology"/>
<evidence type="ECO:0000313" key="4">
    <source>
        <dbReference type="EMBL" id="CAF0846603.1"/>
    </source>
</evidence>
<reference evidence="4" key="1">
    <citation type="submission" date="2021-02" db="EMBL/GenBank/DDBJ databases">
        <authorList>
            <person name="Nowell W R."/>
        </authorList>
    </citation>
    <scope>NUCLEOTIDE SEQUENCE</scope>
    <source>
        <strain evidence="4">Ploen Becks lab</strain>
    </source>
</reference>
<gene>
    <name evidence="4" type="ORF">OXX778_LOCUS8731</name>
</gene>
<feature type="domain" description="CMP/dCMP-type deaminase" evidence="3">
    <location>
        <begin position="164"/>
        <end position="285"/>
    </location>
</feature>
<dbReference type="GO" id="GO:0008033">
    <property type="term" value="P:tRNA processing"/>
    <property type="evidence" value="ECO:0007669"/>
    <property type="project" value="UniProtKB-KW"/>
</dbReference>